<dbReference type="EMBL" id="JAOCZP010000001">
    <property type="protein sequence ID" value="MCT7374521.1"/>
    <property type="molecule type" value="Genomic_DNA"/>
</dbReference>
<dbReference type="Proteomes" id="UP001320831">
    <property type="component" value="Unassembled WGS sequence"/>
</dbReference>
<comment type="caution">
    <text evidence="9">The sequence shown here is derived from an EMBL/GenBank/DDBJ whole genome shotgun (WGS) entry which is preliminary data.</text>
</comment>
<evidence type="ECO:0000313" key="9">
    <source>
        <dbReference type="EMBL" id="MCT7374521.1"/>
    </source>
</evidence>
<keyword evidence="10" id="KW-1185">Reference proteome</keyword>
<feature type="transmembrane region" description="Helical" evidence="6">
    <location>
        <begin position="97"/>
        <end position="118"/>
    </location>
</feature>
<evidence type="ECO:0000256" key="2">
    <source>
        <dbReference type="ARBA" id="ARBA00022475"/>
    </source>
</evidence>
<dbReference type="PANTHER" id="PTHR36506:SF1">
    <property type="entry name" value="PREFLAGELLIN PEPTIDASE"/>
    <property type="match status" value="1"/>
</dbReference>
<dbReference type="InterPro" id="IPR052218">
    <property type="entry name" value="Preflagellin_Peptidase"/>
</dbReference>
<name>A0ABT2LJV0_9HYPH</name>
<dbReference type="InterPro" id="IPR000045">
    <property type="entry name" value="Prepilin_IV_endopep_pep"/>
</dbReference>
<evidence type="ECO:0000256" key="7">
    <source>
        <dbReference type="SAM" id="SignalP"/>
    </source>
</evidence>
<keyword evidence="5 6" id="KW-0472">Membrane</keyword>
<feature type="signal peptide" evidence="7">
    <location>
        <begin position="1"/>
        <end position="17"/>
    </location>
</feature>
<comment type="subcellular location">
    <subcellularLocation>
        <location evidence="1">Cell membrane</location>
        <topology evidence="1">Multi-pass membrane protein</topology>
    </subcellularLocation>
</comment>
<gene>
    <name evidence="9" type="ORF">N5A92_05670</name>
</gene>
<proteinExistence type="predicted"/>
<evidence type="ECO:0000256" key="1">
    <source>
        <dbReference type="ARBA" id="ARBA00004651"/>
    </source>
</evidence>
<evidence type="ECO:0000256" key="6">
    <source>
        <dbReference type="SAM" id="Phobius"/>
    </source>
</evidence>
<evidence type="ECO:0000256" key="3">
    <source>
        <dbReference type="ARBA" id="ARBA00022692"/>
    </source>
</evidence>
<accession>A0ABT2LJV0</accession>
<keyword evidence="3 6" id="KW-0812">Transmembrane</keyword>
<reference evidence="9 10" key="1">
    <citation type="submission" date="2022-09" db="EMBL/GenBank/DDBJ databases">
        <title>Chelativorans salina sp. nov., a novel slightly halophilic bacterium isolated from a saline lake sediment enrichment.</title>
        <authorList>
            <person name="Gao L."/>
            <person name="Fang B.-Z."/>
            <person name="Li W.-J."/>
        </authorList>
    </citation>
    <scope>NUCLEOTIDE SEQUENCE [LARGE SCALE GENOMIC DNA]</scope>
    <source>
        <strain evidence="9 10">EGI FJ00035</strain>
    </source>
</reference>
<sequence length="172" mass="17682">MLVAAIFVIFPFCMAFAAVSDMVSMTIANRVSILLIAAFAALAPFTGMAWPEIGMHFAAGAAVLAVTFALFAIGGMGGGDAKLLAATAVWFGFSLGLVDYLVISALAGGVLTIALLIFRKSSLSVLAGNNVLLRHFADEKAGIPYGVALGVGGLLTYGETPLMQWAITHLAG</sequence>
<feature type="chain" id="PRO_5045484859" evidence="7">
    <location>
        <begin position="18"/>
        <end position="172"/>
    </location>
</feature>
<feature type="transmembrane region" description="Helical" evidence="6">
    <location>
        <begin position="57"/>
        <end position="77"/>
    </location>
</feature>
<feature type="transmembrane region" description="Helical" evidence="6">
    <location>
        <begin position="27"/>
        <end position="45"/>
    </location>
</feature>
<dbReference type="PANTHER" id="PTHR36506">
    <property type="entry name" value="PREFLAGELLIN PEPTIDASE"/>
    <property type="match status" value="1"/>
</dbReference>
<dbReference type="RefSeq" id="WP_260900923.1">
    <property type="nucleotide sequence ID" value="NZ_JAOCZP010000001.1"/>
</dbReference>
<organism evidence="9 10">
    <name type="scientific">Chelativorans salis</name>
    <dbReference type="NCBI Taxonomy" id="2978478"/>
    <lineage>
        <taxon>Bacteria</taxon>
        <taxon>Pseudomonadati</taxon>
        <taxon>Pseudomonadota</taxon>
        <taxon>Alphaproteobacteria</taxon>
        <taxon>Hyphomicrobiales</taxon>
        <taxon>Phyllobacteriaceae</taxon>
        <taxon>Chelativorans</taxon>
    </lineage>
</organism>
<keyword evidence="4 6" id="KW-1133">Transmembrane helix</keyword>
<evidence type="ECO:0000259" key="8">
    <source>
        <dbReference type="Pfam" id="PF01478"/>
    </source>
</evidence>
<evidence type="ECO:0000313" key="10">
    <source>
        <dbReference type="Proteomes" id="UP001320831"/>
    </source>
</evidence>
<feature type="domain" description="Prepilin type IV endopeptidase peptidase" evidence="8">
    <location>
        <begin position="9"/>
        <end position="113"/>
    </location>
</feature>
<evidence type="ECO:0000256" key="4">
    <source>
        <dbReference type="ARBA" id="ARBA00022989"/>
    </source>
</evidence>
<evidence type="ECO:0000256" key="5">
    <source>
        <dbReference type="ARBA" id="ARBA00023136"/>
    </source>
</evidence>
<keyword evidence="2" id="KW-1003">Cell membrane</keyword>
<dbReference type="Pfam" id="PF01478">
    <property type="entry name" value="Peptidase_A24"/>
    <property type="match status" value="1"/>
</dbReference>
<dbReference type="Gene3D" id="1.20.120.1220">
    <property type="match status" value="1"/>
</dbReference>
<protein>
    <submittedName>
        <fullName evidence="9">Prepilin peptidase</fullName>
    </submittedName>
</protein>
<keyword evidence="7" id="KW-0732">Signal</keyword>